<proteinExistence type="predicted"/>
<protein>
    <submittedName>
        <fullName evidence="6">MTP_lip_bd domain-containing protein</fullName>
    </submittedName>
</protein>
<name>A0A0N5CJ43_THECL</name>
<dbReference type="WBParaSite" id="TCLT_0000003101-mRNA-1">
    <property type="protein sequence ID" value="TCLT_0000003101-mRNA-1"/>
    <property type="gene ID" value="TCLT_0000003101"/>
</dbReference>
<evidence type="ECO:0000259" key="5">
    <source>
        <dbReference type="Pfam" id="PF19444"/>
    </source>
</evidence>
<dbReference type="GO" id="GO:0005548">
    <property type="term" value="F:phospholipid transporter activity"/>
    <property type="evidence" value="ECO:0007669"/>
    <property type="project" value="InterPro"/>
</dbReference>
<dbReference type="GO" id="GO:0005783">
    <property type="term" value="C:endoplasmic reticulum"/>
    <property type="evidence" value="ECO:0007669"/>
    <property type="project" value="UniProtKB-SubCell"/>
</dbReference>
<evidence type="ECO:0000256" key="3">
    <source>
        <dbReference type="ARBA" id="ARBA00022729"/>
    </source>
</evidence>
<evidence type="ECO:0000256" key="1">
    <source>
        <dbReference type="ARBA" id="ARBA00004240"/>
    </source>
</evidence>
<dbReference type="Pfam" id="PF19444">
    <property type="entry name" value="MTP_lip_bd"/>
    <property type="match status" value="1"/>
</dbReference>
<dbReference type="OMA" id="WHNIELP"/>
<dbReference type="AlphaFoldDB" id="A0A0N5CJ43"/>
<accession>A0A0N5CJ43</accession>
<feature type="domain" description="MTP large subunit lipid-binding" evidence="5">
    <location>
        <begin position="30"/>
        <end position="181"/>
    </location>
</feature>
<keyword evidence="4" id="KW-0256">Endoplasmic reticulum</keyword>
<keyword evidence="2" id="KW-0813">Transport</keyword>
<dbReference type="PANTHER" id="PTHR13024">
    <property type="entry name" value="MICROSOMAL TRIGLYCERIDE TRANSFER PROTEIN, LARGE SUBUNIT"/>
    <property type="match status" value="1"/>
</dbReference>
<evidence type="ECO:0000256" key="4">
    <source>
        <dbReference type="ARBA" id="ARBA00022824"/>
    </source>
</evidence>
<organism evidence="6">
    <name type="scientific">Thelazia callipaeda</name>
    <name type="common">Oriental eyeworm</name>
    <name type="synonym">Parasitic nematode</name>
    <dbReference type="NCBI Taxonomy" id="103827"/>
    <lineage>
        <taxon>Eukaryota</taxon>
        <taxon>Metazoa</taxon>
        <taxon>Ecdysozoa</taxon>
        <taxon>Nematoda</taxon>
        <taxon>Chromadorea</taxon>
        <taxon>Rhabditida</taxon>
        <taxon>Spirurina</taxon>
        <taxon>Spiruromorpha</taxon>
        <taxon>Thelazioidea</taxon>
        <taxon>Thelaziidae</taxon>
        <taxon>Thelazia</taxon>
    </lineage>
</organism>
<dbReference type="PANTHER" id="PTHR13024:SF0">
    <property type="entry name" value="MICROSOMAL TRIACYLGLYCEROL TRANSFER PROTEIN"/>
    <property type="match status" value="1"/>
</dbReference>
<evidence type="ECO:0000256" key="2">
    <source>
        <dbReference type="ARBA" id="ARBA00022448"/>
    </source>
</evidence>
<sequence length="187" mass="20751">LQIFVRTSGLKSHSLDSDDYNISNDHDDTDNEDLFASAQISFLKNNLVPVTIFDGYNDLISIVWNADGQLLPLFDINLISRQYYGYVPLISGLSITIDIMGTISVATMGSAKVSFWNKDAKLEVDTNLSTKLEGSISLSSDNNLLRKATATHSATGTVSVRFDTDFLTVPHIFCYILSQSSFFTRYL</sequence>
<dbReference type="InterPro" id="IPR039988">
    <property type="entry name" value="MTTP"/>
</dbReference>
<dbReference type="GO" id="GO:0005794">
    <property type="term" value="C:Golgi apparatus"/>
    <property type="evidence" value="ECO:0007669"/>
    <property type="project" value="TreeGrafter"/>
</dbReference>
<reference evidence="6" key="1">
    <citation type="submission" date="2017-02" db="UniProtKB">
        <authorList>
            <consortium name="WormBaseParasite"/>
        </authorList>
    </citation>
    <scope>IDENTIFICATION</scope>
</reference>
<dbReference type="GO" id="GO:0008289">
    <property type="term" value="F:lipid binding"/>
    <property type="evidence" value="ECO:0007669"/>
    <property type="project" value="InterPro"/>
</dbReference>
<dbReference type="GO" id="GO:0042157">
    <property type="term" value="P:lipoprotein metabolic process"/>
    <property type="evidence" value="ECO:0007669"/>
    <property type="project" value="TreeGrafter"/>
</dbReference>
<keyword evidence="3" id="KW-0732">Signal</keyword>
<dbReference type="InterPro" id="IPR045811">
    <property type="entry name" value="MTP_lip-bd"/>
</dbReference>
<comment type="subcellular location">
    <subcellularLocation>
        <location evidence="1">Endoplasmic reticulum</location>
    </subcellularLocation>
</comment>
<evidence type="ECO:0000313" key="6">
    <source>
        <dbReference type="WBParaSite" id="TCLT_0000003101-mRNA-1"/>
    </source>
</evidence>
<dbReference type="GO" id="GO:0016323">
    <property type="term" value="C:basolateral plasma membrane"/>
    <property type="evidence" value="ECO:0007669"/>
    <property type="project" value="TreeGrafter"/>
</dbReference>